<reference evidence="3" key="1">
    <citation type="submission" date="2017-08" db="EMBL/GenBank/DDBJ databases">
        <title>A dynamic microbial community with high functional redundancy inhabits the cold, oxic subseafloor aquifer.</title>
        <authorList>
            <person name="Tully B.J."/>
            <person name="Wheat C.G."/>
            <person name="Glazer B.T."/>
            <person name="Huber J.A."/>
        </authorList>
    </citation>
    <scope>NUCLEOTIDE SEQUENCE [LARGE SCALE GENOMIC DNA]</scope>
</reference>
<evidence type="ECO:0000313" key="3">
    <source>
        <dbReference type="Proteomes" id="UP000218767"/>
    </source>
</evidence>
<evidence type="ECO:0000256" key="1">
    <source>
        <dbReference type="SAM" id="SignalP"/>
    </source>
</evidence>
<dbReference type="PROSITE" id="PS00430">
    <property type="entry name" value="TONB_DEPENDENT_REC_1"/>
    <property type="match status" value="1"/>
</dbReference>
<evidence type="ECO:0000313" key="2">
    <source>
        <dbReference type="EMBL" id="PCI81399.1"/>
    </source>
</evidence>
<dbReference type="Proteomes" id="UP000218767">
    <property type="component" value="Unassembled WGS sequence"/>
</dbReference>
<sequence>MHRNTGLLAALLVIFSAPSAFAQSAVWDGLARTTFDVAAATLRIPCVVLEDGTGMAIPGFAPAFALNLQLVGDALRLAEPIQAFAEIPESCLDTLVVDGNIAIYSTESAESDSTSAENSNRFYTIELQATIPSDGPIDFAVLTAEDRLYIRPFYEGEIFATRAGIAPYPKEFVYENDLVDEALRRMLLGITVYQAGRLEIQCDFHDPLALLEVVGSVDDNTQYRIKPSLTAADNDKIFSINCTAFDLDINRLELTTPIVEWVISLP</sequence>
<protein>
    <submittedName>
        <fullName evidence="2">Uncharacterized protein</fullName>
    </submittedName>
</protein>
<dbReference type="AlphaFoldDB" id="A0A2A4XGX2"/>
<accession>A0A2A4XGX2</accession>
<dbReference type="EMBL" id="NVUL01000005">
    <property type="protein sequence ID" value="PCI81399.1"/>
    <property type="molecule type" value="Genomic_DNA"/>
</dbReference>
<gene>
    <name evidence="2" type="ORF">COB20_01770</name>
</gene>
<proteinExistence type="predicted"/>
<feature type="signal peptide" evidence="1">
    <location>
        <begin position="1"/>
        <end position="22"/>
    </location>
</feature>
<keyword evidence="1" id="KW-0732">Signal</keyword>
<organism evidence="2 3">
    <name type="scientific">SAR86 cluster bacterium</name>
    <dbReference type="NCBI Taxonomy" id="2030880"/>
    <lineage>
        <taxon>Bacteria</taxon>
        <taxon>Pseudomonadati</taxon>
        <taxon>Pseudomonadota</taxon>
        <taxon>Gammaproteobacteria</taxon>
        <taxon>SAR86 cluster</taxon>
    </lineage>
</organism>
<feature type="chain" id="PRO_5012381898" evidence="1">
    <location>
        <begin position="23"/>
        <end position="266"/>
    </location>
</feature>
<name>A0A2A4XGX2_9GAMM</name>
<comment type="caution">
    <text evidence="2">The sequence shown here is derived from an EMBL/GenBank/DDBJ whole genome shotgun (WGS) entry which is preliminary data.</text>
</comment>
<dbReference type="InterPro" id="IPR010916">
    <property type="entry name" value="TonB_box_CS"/>
</dbReference>